<comment type="subunit">
    <text evidence="2">Heterodimer of SbcC and SbcD.</text>
</comment>
<accession>A0A1W1EI42</accession>
<organism evidence="9">
    <name type="scientific">hydrothermal vent metagenome</name>
    <dbReference type="NCBI Taxonomy" id="652676"/>
    <lineage>
        <taxon>unclassified sequences</taxon>
        <taxon>metagenomes</taxon>
        <taxon>ecological metagenomes</taxon>
    </lineage>
</organism>
<dbReference type="GO" id="GO:0006259">
    <property type="term" value="P:DNA metabolic process"/>
    <property type="evidence" value="ECO:0007669"/>
    <property type="project" value="InterPro"/>
</dbReference>
<dbReference type="GO" id="GO:0008408">
    <property type="term" value="F:3'-5' exonuclease activity"/>
    <property type="evidence" value="ECO:0007669"/>
    <property type="project" value="InterPro"/>
</dbReference>
<gene>
    <name evidence="9" type="ORF">MNB_SV-15-1397</name>
</gene>
<dbReference type="AlphaFoldDB" id="A0A1W1EI42"/>
<dbReference type="Pfam" id="PF12320">
    <property type="entry name" value="SbcD_C"/>
    <property type="match status" value="1"/>
</dbReference>
<keyword evidence="6 9" id="KW-0269">Exonuclease</keyword>
<evidence type="ECO:0000259" key="8">
    <source>
        <dbReference type="Pfam" id="PF12320"/>
    </source>
</evidence>
<reference evidence="9" key="1">
    <citation type="submission" date="2016-10" db="EMBL/GenBank/DDBJ databases">
        <authorList>
            <person name="de Groot N.N."/>
        </authorList>
    </citation>
    <scope>NUCLEOTIDE SEQUENCE</scope>
</reference>
<keyword evidence="5" id="KW-0378">Hydrolase</keyword>
<dbReference type="Gene3D" id="3.60.21.10">
    <property type="match status" value="1"/>
</dbReference>
<evidence type="ECO:0000313" key="9">
    <source>
        <dbReference type="EMBL" id="SHO80529.1"/>
    </source>
</evidence>
<evidence type="ECO:0000259" key="7">
    <source>
        <dbReference type="Pfam" id="PF00149"/>
    </source>
</evidence>
<comment type="similarity">
    <text evidence="1">Belongs to the SbcD family.</text>
</comment>
<keyword evidence="4" id="KW-0540">Nuclease</keyword>
<evidence type="ECO:0000256" key="5">
    <source>
        <dbReference type="ARBA" id="ARBA00022801"/>
    </source>
</evidence>
<dbReference type="InterPro" id="IPR029052">
    <property type="entry name" value="Metallo-depent_PP-like"/>
</dbReference>
<dbReference type="InterPro" id="IPR004593">
    <property type="entry name" value="SbcD"/>
</dbReference>
<feature type="domain" description="Calcineurin-like phosphoesterase" evidence="7">
    <location>
        <begin position="1"/>
        <end position="228"/>
    </location>
</feature>
<evidence type="ECO:0000256" key="4">
    <source>
        <dbReference type="ARBA" id="ARBA00022722"/>
    </source>
</evidence>
<sequence>MRILHTSDWHLGQNFKTHSREFEHKKFLDWLLAQIEDKNIDVLIVAGDIFDSSNPPNYALKMYHNFLAQIIKTNCRDVIIVAGNHDGVSTLEISKDLLKFLNIYVVALGEDIDEVIIKIERDNELKAIICAVPYLRDRVLRNANGNKTFSQMQNELRDGIKNYYQNIYNRAKELSCDVPIIATGHFTTTGANISQDSEREIYIGKLENVDSQILTSFDYVAMGHIHKPQKISNRDNMRYSGSPIPLSFSESNNQKSVVIVEFEDSKRVVSILEIPTFKKLYRIKDSFENIKKRIEDIADKSNPPFVEIIVKDSDILNFDINELIRTSNGVEILTFQREHKIEDRVLDMQDKNITLQELNPLDVFRERLDTQKEIFSKDMQKSLENLYIEVLKECEDENN</sequence>
<dbReference type="EMBL" id="FRYL01000011">
    <property type="protein sequence ID" value="SHO80529.1"/>
    <property type="molecule type" value="Genomic_DNA"/>
</dbReference>
<dbReference type="PANTHER" id="PTHR30337:SF0">
    <property type="entry name" value="NUCLEASE SBCCD SUBUNIT D"/>
    <property type="match status" value="1"/>
</dbReference>
<dbReference type="InterPro" id="IPR026843">
    <property type="entry name" value="SbcD_C"/>
</dbReference>
<protein>
    <recommendedName>
        <fullName evidence="3">Nuclease SbcCD subunit D</fullName>
    </recommendedName>
</protein>
<feature type="domain" description="Nuclease SbcCD subunit D C-terminal" evidence="8">
    <location>
        <begin position="277"/>
        <end position="371"/>
    </location>
</feature>
<dbReference type="NCBIfam" id="TIGR00619">
    <property type="entry name" value="sbcd"/>
    <property type="match status" value="1"/>
</dbReference>
<dbReference type="CDD" id="cd00840">
    <property type="entry name" value="MPP_Mre11_N"/>
    <property type="match status" value="1"/>
</dbReference>
<dbReference type="InterPro" id="IPR004843">
    <property type="entry name" value="Calcineurin-like_PHP"/>
</dbReference>
<dbReference type="InterPro" id="IPR050535">
    <property type="entry name" value="DNA_Repair-Maintenance_Comp"/>
</dbReference>
<dbReference type="PANTHER" id="PTHR30337">
    <property type="entry name" value="COMPONENT OF ATP-DEPENDENT DSDNA EXONUCLEASE"/>
    <property type="match status" value="1"/>
</dbReference>
<name>A0A1W1EI42_9ZZZZ</name>
<dbReference type="GO" id="GO:0004519">
    <property type="term" value="F:endonuclease activity"/>
    <property type="evidence" value="ECO:0007669"/>
    <property type="project" value="InterPro"/>
</dbReference>
<dbReference type="Pfam" id="PF00149">
    <property type="entry name" value="Metallophos"/>
    <property type="match status" value="1"/>
</dbReference>
<evidence type="ECO:0000256" key="3">
    <source>
        <dbReference type="ARBA" id="ARBA00013365"/>
    </source>
</evidence>
<evidence type="ECO:0000256" key="6">
    <source>
        <dbReference type="ARBA" id="ARBA00022839"/>
    </source>
</evidence>
<dbReference type="SUPFAM" id="SSF56300">
    <property type="entry name" value="Metallo-dependent phosphatases"/>
    <property type="match status" value="1"/>
</dbReference>
<dbReference type="InterPro" id="IPR041796">
    <property type="entry name" value="Mre11_N"/>
</dbReference>
<evidence type="ECO:0000256" key="1">
    <source>
        <dbReference type="ARBA" id="ARBA00010555"/>
    </source>
</evidence>
<evidence type="ECO:0000256" key="2">
    <source>
        <dbReference type="ARBA" id="ARBA00011322"/>
    </source>
</evidence>
<proteinExistence type="inferred from homology"/>